<reference evidence="2" key="1">
    <citation type="submission" date="2016-11" db="EMBL/GenBank/DDBJ databases">
        <authorList>
            <person name="Varghese N."/>
            <person name="Submissions S."/>
        </authorList>
    </citation>
    <scope>NUCLEOTIDE SEQUENCE [LARGE SCALE GENOMIC DNA]</scope>
    <source>
        <strain evidence="2">DSM 26910</strain>
    </source>
</reference>
<dbReference type="EMBL" id="FQUM01000007">
    <property type="protein sequence ID" value="SHF68567.1"/>
    <property type="molecule type" value="Genomic_DNA"/>
</dbReference>
<protein>
    <submittedName>
        <fullName evidence="1">Uncharacterized protein</fullName>
    </submittedName>
</protein>
<proteinExistence type="predicted"/>
<accession>A0A1M5DNK3</accession>
<dbReference type="AlphaFoldDB" id="A0A1M5DNK3"/>
<gene>
    <name evidence="1" type="ORF">SAMN05444274_107182</name>
</gene>
<dbReference type="STRING" id="1484053.SAMN05444274_107182"/>
<name>A0A1M5DNK3_9BACT</name>
<organism evidence="1 2">
    <name type="scientific">Mariniphaga anaerophila</name>
    <dbReference type="NCBI Taxonomy" id="1484053"/>
    <lineage>
        <taxon>Bacteria</taxon>
        <taxon>Pseudomonadati</taxon>
        <taxon>Bacteroidota</taxon>
        <taxon>Bacteroidia</taxon>
        <taxon>Marinilabiliales</taxon>
        <taxon>Prolixibacteraceae</taxon>
        <taxon>Mariniphaga</taxon>
    </lineage>
</organism>
<dbReference type="Proteomes" id="UP000184164">
    <property type="component" value="Unassembled WGS sequence"/>
</dbReference>
<sequence>MPMMKNSTLLFVFKKFYQNSVESSNIQRNVAETDLFEMKSAVFNPSVQSIQKILDFARAYDVVETEATGYVEMILN</sequence>
<evidence type="ECO:0000313" key="2">
    <source>
        <dbReference type="Proteomes" id="UP000184164"/>
    </source>
</evidence>
<evidence type="ECO:0000313" key="1">
    <source>
        <dbReference type="EMBL" id="SHF68567.1"/>
    </source>
</evidence>
<keyword evidence="2" id="KW-1185">Reference proteome</keyword>